<evidence type="ECO:0000313" key="2">
    <source>
        <dbReference type="Proteomes" id="UP001316803"/>
    </source>
</evidence>
<protein>
    <submittedName>
        <fullName evidence="1">Uncharacterized protein</fullName>
    </submittedName>
</protein>
<dbReference type="EMBL" id="JAKLMC020000016">
    <property type="protein sequence ID" value="KAK5952233.1"/>
    <property type="molecule type" value="Genomic_DNA"/>
</dbReference>
<dbReference type="AlphaFoldDB" id="A0AAN8ECQ7"/>
<accession>A0AAN8ECQ7</accession>
<evidence type="ECO:0000313" key="1">
    <source>
        <dbReference type="EMBL" id="KAK5952233.1"/>
    </source>
</evidence>
<sequence length="246" mass="27633">MALVMTPPPTEWYTETGGHLLVEGFCRIYQKRNIETPLSDRATKDERNPFLILKELKASGKLIDTEVKDIFASLVRDLIKFRETAESASDKRLPSILTRFAQVVQGVKARELKEKSDERTVEILVQQKNKAATLEMALMEVKDREDMAKTFEAPVKQNSEDDEWEVASFETAVELGSSSTPVKFATRARVDQQEKNDATVGEDKGDADDEWVMVQDGKGEARPVVDAGSKRSFGKVLKSFTGLMRD</sequence>
<keyword evidence="2" id="KW-1185">Reference proteome</keyword>
<proteinExistence type="predicted"/>
<name>A0AAN8ECQ7_9EURO</name>
<dbReference type="Proteomes" id="UP001316803">
    <property type="component" value="Unassembled WGS sequence"/>
</dbReference>
<organism evidence="1 2">
    <name type="scientific">Knufia fluminis</name>
    <dbReference type="NCBI Taxonomy" id="191047"/>
    <lineage>
        <taxon>Eukaryota</taxon>
        <taxon>Fungi</taxon>
        <taxon>Dikarya</taxon>
        <taxon>Ascomycota</taxon>
        <taxon>Pezizomycotina</taxon>
        <taxon>Eurotiomycetes</taxon>
        <taxon>Chaetothyriomycetidae</taxon>
        <taxon>Chaetothyriales</taxon>
        <taxon>Trichomeriaceae</taxon>
        <taxon>Knufia</taxon>
    </lineage>
</organism>
<reference evidence="1 2" key="1">
    <citation type="submission" date="2022-12" db="EMBL/GenBank/DDBJ databases">
        <title>Genomic features and morphological characterization of a novel Knufia sp. strain isolated from spacecraft assembly facility.</title>
        <authorList>
            <person name="Teixeira M."/>
            <person name="Chander A.M."/>
            <person name="Stajich J.E."/>
            <person name="Venkateswaran K."/>
        </authorList>
    </citation>
    <scope>NUCLEOTIDE SEQUENCE [LARGE SCALE GENOMIC DNA]</scope>
    <source>
        <strain evidence="1 2">FJI-L2-BK-P2</strain>
    </source>
</reference>
<comment type="caution">
    <text evidence="1">The sequence shown here is derived from an EMBL/GenBank/DDBJ whole genome shotgun (WGS) entry which is preliminary data.</text>
</comment>
<gene>
    <name evidence="1" type="ORF">OHC33_006706</name>
</gene>